<dbReference type="Proteomes" id="UP000278983">
    <property type="component" value="Unassembled WGS sequence"/>
</dbReference>
<evidence type="ECO:0000313" key="1">
    <source>
        <dbReference type="EMBL" id="RUL59105.1"/>
    </source>
</evidence>
<accession>A0A3S0WK34</accession>
<evidence type="ECO:0000313" key="2">
    <source>
        <dbReference type="Proteomes" id="UP000278983"/>
    </source>
</evidence>
<protein>
    <submittedName>
        <fullName evidence="1">Uncharacterized protein</fullName>
    </submittedName>
</protein>
<comment type="caution">
    <text evidence="1">The sequence shown here is derived from an EMBL/GenBank/DDBJ whole genome shotgun (WGS) entry which is preliminary data.</text>
</comment>
<proteinExistence type="predicted"/>
<reference evidence="1 2" key="1">
    <citation type="submission" date="2018-12" db="EMBL/GenBank/DDBJ databases">
        <title>Genome sequencing of Prevotella sp. KCOM 3155 (= JS262).</title>
        <authorList>
            <person name="Kook J.-K."/>
            <person name="Park S.-N."/>
            <person name="Lim Y.K."/>
        </authorList>
    </citation>
    <scope>NUCLEOTIDE SEQUENCE [LARGE SCALE GENOMIC DNA]</scope>
    <source>
        <strain evidence="1 2">KCOM 3155</strain>
    </source>
</reference>
<keyword evidence="2" id="KW-1185">Reference proteome</keyword>
<dbReference type="AlphaFoldDB" id="A0A3S0WK34"/>
<dbReference type="EMBL" id="RYYU01000001">
    <property type="protein sequence ID" value="RUL59105.1"/>
    <property type="molecule type" value="Genomic_DNA"/>
</dbReference>
<gene>
    <name evidence="1" type="ORF">EHV08_04550</name>
</gene>
<name>A0A3S0WK34_9BACT</name>
<sequence length="64" mass="7682">MSDKTNNNGMKGISYQKRVKEINAIYDKHVKSGLSNREIWRRYIYPIYGISERALYNYLKCNFE</sequence>
<organism evidence="1 2">
    <name type="scientific">Prevotella koreensis</name>
    <dbReference type="NCBI Taxonomy" id="2490854"/>
    <lineage>
        <taxon>Bacteria</taxon>
        <taxon>Pseudomonadati</taxon>
        <taxon>Bacteroidota</taxon>
        <taxon>Bacteroidia</taxon>
        <taxon>Bacteroidales</taxon>
        <taxon>Prevotellaceae</taxon>
        <taxon>Prevotella</taxon>
    </lineage>
</organism>